<dbReference type="OrthoDB" id="5562925at2"/>
<dbReference type="InterPro" id="IPR027417">
    <property type="entry name" value="P-loop_NTPase"/>
</dbReference>
<dbReference type="EMBL" id="FXYE01000001">
    <property type="protein sequence ID" value="SMX31158.1"/>
    <property type="molecule type" value="Genomic_DNA"/>
</dbReference>
<proteinExistence type="predicted"/>
<dbReference type="RefSeq" id="WP_093965577.1">
    <property type="nucleotide sequence ID" value="NZ_FXYE01000001.1"/>
</dbReference>
<keyword evidence="2" id="KW-0808">Transferase</keyword>
<gene>
    <name evidence="2" type="ORF">COL8621_00307</name>
</gene>
<evidence type="ECO:0000259" key="1">
    <source>
        <dbReference type="Pfam" id="PF09037"/>
    </source>
</evidence>
<sequence length="280" mass="31470">MSNRSDRDRPTNLWDRQFSSDFDFPPTDATTHVVICSTPRSGSHFLSHQLHETGAFGYPLEYLNPANFREWARLSGSDDDRAVFDFIKGKRTGRNGVFALKMHYSHLPLFLKLEPDPQRYSFLHVSRQSKIDQAVSFARASQTKSWISDMPEVAEAHYDWELIFDKLTSILVDEAKWQAYFLASGISPLMLEYETILQNSQATINAASSFCGIDISNAPPSAVKFKPQKQARSGGADWSKSFLAEGTEKIAGIVTSRAKQQVSKNKNRSGFWAALSGFSK</sequence>
<dbReference type="InterPro" id="IPR024628">
    <property type="entry name" value="Sulfotransferase_Stf0_dom"/>
</dbReference>
<protein>
    <submittedName>
        <fullName evidence="2">Stf0 sulfotransferase</fullName>
    </submittedName>
</protein>
<feature type="domain" description="Sulphotransferase Stf0" evidence="1">
    <location>
        <begin position="34"/>
        <end position="242"/>
    </location>
</feature>
<reference evidence="3" key="1">
    <citation type="submission" date="2017-05" db="EMBL/GenBank/DDBJ databases">
        <authorList>
            <person name="Rodrigo-Torres L."/>
            <person name="Arahal R. D."/>
            <person name="Lucena T."/>
        </authorList>
    </citation>
    <scope>NUCLEOTIDE SEQUENCE [LARGE SCALE GENOMIC DNA]</scope>
    <source>
        <strain evidence="3">CECT 8621</strain>
    </source>
</reference>
<dbReference type="SUPFAM" id="SSF52540">
    <property type="entry name" value="P-loop containing nucleoside triphosphate hydrolases"/>
    <property type="match status" value="1"/>
</dbReference>
<evidence type="ECO:0000313" key="3">
    <source>
        <dbReference type="Proteomes" id="UP000202922"/>
    </source>
</evidence>
<dbReference type="GO" id="GO:0016740">
    <property type="term" value="F:transferase activity"/>
    <property type="evidence" value="ECO:0007669"/>
    <property type="project" value="UniProtKB-KW"/>
</dbReference>
<dbReference type="Proteomes" id="UP000202922">
    <property type="component" value="Unassembled WGS sequence"/>
</dbReference>
<organism evidence="2 3">
    <name type="scientific">Actibacterium lipolyticum</name>
    <dbReference type="NCBI Taxonomy" id="1524263"/>
    <lineage>
        <taxon>Bacteria</taxon>
        <taxon>Pseudomonadati</taxon>
        <taxon>Pseudomonadota</taxon>
        <taxon>Alphaproteobacteria</taxon>
        <taxon>Rhodobacterales</taxon>
        <taxon>Roseobacteraceae</taxon>
        <taxon>Actibacterium</taxon>
    </lineage>
</organism>
<dbReference type="AlphaFoldDB" id="A0A238JKG2"/>
<name>A0A238JKG2_9RHOB</name>
<accession>A0A238JKG2</accession>
<evidence type="ECO:0000313" key="2">
    <source>
        <dbReference type="EMBL" id="SMX31158.1"/>
    </source>
</evidence>
<dbReference type="Pfam" id="PF09037">
    <property type="entry name" value="Sulphotransf"/>
    <property type="match status" value="1"/>
</dbReference>
<keyword evidence="3" id="KW-1185">Reference proteome</keyword>
<dbReference type="Gene3D" id="3.40.50.300">
    <property type="entry name" value="P-loop containing nucleotide triphosphate hydrolases"/>
    <property type="match status" value="1"/>
</dbReference>